<feature type="domain" description="XPG N-terminal" evidence="3">
    <location>
        <begin position="1"/>
        <end position="101"/>
    </location>
</feature>
<comment type="similarity">
    <text evidence="1">Belongs to the asteroid family.</text>
</comment>
<dbReference type="PANTHER" id="PTHR15665">
    <property type="entry name" value="ASTEROID PROTEIN"/>
    <property type="match status" value="1"/>
</dbReference>
<sequence>MGVQGLTTFVEGNRNLLPNVKFRDSRLVIDGCSLYFRLYFNSGLDQVHGGDYDAFTSLLTQFFSALAACNIQPYVVLDGGMDPSDKKFATLRQRLQSKIKEADSLCHGRHGSVLPILTRDVFIQVLRQLGVPLVQCPAEADWEIACLAHQWKCPVLSNDSDFYIFDLPGGYLPLNFFHWTNLNGKASQRYISARCYTASGLCRWFGSMNQELLPLFAVLNGNDYSPPKDVETFLAKIDVSVKGGGGGRGRGGAPSRIEMILLWLSVFSGPAEVLEEVSMFMGEAEGRGGGGRNRRGQMSGLSSQLWAGMQEYNISAQSSLAHWFSRGEVVLRGPTSRLAKLPECLQHAAAQGMLNPLVMDALMMHRVLLIPQVENSKLASSHCCARAIRQAIYGILLQPGQDHVIQGRGEDGQLTMGRGGPAQPQGMRGGRGPVGRGRGGGVNVNARGWSQGQILPPQQWENIGYNRAQAALPGQAQGCSAPVCVEEYDRLDLNLKKNQVEALQLRNPLHLDAIGQAPPAVRLAALLEVVGVTESVLAPVPLHLRLAVAVTGFWLREAQPKPSQLQLHALVLSLVYGELSQNLQPDPTHQRQPSGQQLHWEAERNVWAGMDRQHVRPGERRGLDVGDAHSLSQWQACLWTALCLNQLLLLPLPEPHLSGVFSGTLVHGLLRYLKGGRSAESLLAGGSWSTQLYSSLLNAVMKCSFKGHPSSSASRRGRRGGGRGRRGRGGRGRGRGGRGAGRGRGSVEEMNNRFALLMSDEEFDDD</sequence>
<evidence type="ECO:0000313" key="4">
    <source>
        <dbReference type="Ensembl" id="ENSSORP00005002051.1"/>
    </source>
</evidence>
<feature type="region of interest" description="Disordered" evidence="2">
    <location>
        <begin position="706"/>
        <end position="752"/>
    </location>
</feature>
<accession>A0A672YEV2</accession>
<dbReference type="Ensembl" id="ENSSORT00005002108.1">
    <property type="protein sequence ID" value="ENSSORP00005002051.1"/>
    <property type="gene ID" value="ENSSORG00005001264.1"/>
</dbReference>
<evidence type="ECO:0000259" key="3">
    <source>
        <dbReference type="SMART" id="SM00485"/>
    </source>
</evidence>
<dbReference type="OrthoDB" id="25987at2759"/>
<proteinExistence type="inferred from homology"/>
<reference evidence="4" key="2">
    <citation type="submission" date="2025-08" db="UniProtKB">
        <authorList>
            <consortium name="Ensembl"/>
        </authorList>
    </citation>
    <scope>IDENTIFICATION</scope>
</reference>
<dbReference type="GO" id="GO:0004518">
    <property type="term" value="F:nuclease activity"/>
    <property type="evidence" value="ECO:0007669"/>
    <property type="project" value="InterPro"/>
</dbReference>
<dbReference type="Pfam" id="PF12813">
    <property type="entry name" value="XPG_I_2"/>
    <property type="match status" value="1"/>
</dbReference>
<reference evidence="4" key="3">
    <citation type="submission" date="2025-09" db="UniProtKB">
        <authorList>
            <consortium name="Ensembl"/>
        </authorList>
    </citation>
    <scope>IDENTIFICATION</scope>
</reference>
<keyword evidence="5" id="KW-1185">Reference proteome</keyword>
<dbReference type="Gene3D" id="3.40.50.1010">
    <property type="entry name" value="5'-nuclease"/>
    <property type="match status" value="1"/>
</dbReference>
<dbReference type="SUPFAM" id="SSF88723">
    <property type="entry name" value="PIN domain-like"/>
    <property type="match status" value="1"/>
</dbReference>
<feature type="compositionally biased region" description="Basic residues" evidence="2">
    <location>
        <begin position="715"/>
        <end position="736"/>
    </location>
</feature>
<dbReference type="InParanoid" id="A0A672YEV2"/>
<dbReference type="InterPro" id="IPR029060">
    <property type="entry name" value="PIN-like_dom_sf"/>
</dbReference>
<evidence type="ECO:0000313" key="5">
    <source>
        <dbReference type="Proteomes" id="UP000472271"/>
    </source>
</evidence>
<name>A0A672YEV2_9TELE</name>
<protein>
    <recommendedName>
        <fullName evidence="3">XPG N-terminal domain-containing protein</fullName>
    </recommendedName>
</protein>
<dbReference type="InterPro" id="IPR039436">
    <property type="entry name" value="Asteroid_dom"/>
</dbReference>
<dbReference type="InterPro" id="IPR026832">
    <property type="entry name" value="Asteroid"/>
</dbReference>
<dbReference type="SMART" id="SM00485">
    <property type="entry name" value="XPGN"/>
    <property type="match status" value="1"/>
</dbReference>
<dbReference type="Proteomes" id="UP000472271">
    <property type="component" value="Chromosome 11"/>
</dbReference>
<reference evidence="4" key="1">
    <citation type="submission" date="2019-06" db="EMBL/GenBank/DDBJ databases">
        <authorList>
            <consortium name="Wellcome Sanger Institute Data Sharing"/>
        </authorList>
    </citation>
    <scope>NUCLEOTIDE SEQUENCE [LARGE SCALE GENOMIC DNA]</scope>
</reference>
<dbReference type="PANTHER" id="PTHR15665:SF1">
    <property type="entry name" value="PROTEIN ASTEROID HOMOLOG 1"/>
    <property type="match status" value="1"/>
</dbReference>
<dbReference type="InterPro" id="IPR006085">
    <property type="entry name" value="XPG_DNA_repair_N"/>
</dbReference>
<dbReference type="FunCoup" id="A0A672YEV2">
    <property type="interactions" value="940"/>
</dbReference>
<dbReference type="AlphaFoldDB" id="A0A672YEV2"/>
<evidence type="ECO:0000256" key="2">
    <source>
        <dbReference type="SAM" id="MobiDB-lite"/>
    </source>
</evidence>
<organism evidence="4 5">
    <name type="scientific">Sphaeramia orbicularis</name>
    <name type="common">orbiculate cardinalfish</name>
    <dbReference type="NCBI Taxonomy" id="375764"/>
    <lineage>
        <taxon>Eukaryota</taxon>
        <taxon>Metazoa</taxon>
        <taxon>Chordata</taxon>
        <taxon>Craniata</taxon>
        <taxon>Vertebrata</taxon>
        <taxon>Euteleostomi</taxon>
        <taxon>Actinopterygii</taxon>
        <taxon>Neopterygii</taxon>
        <taxon>Teleostei</taxon>
        <taxon>Neoteleostei</taxon>
        <taxon>Acanthomorphata</taxon>
        <taxon>Gobiaria</taxon>
        <taxon>Kurtiformes</taxon>
        <taxon>Apogonoidei</taxon>
        <taxon>Apogonidae</taxon>
        <taxon>Apogoninae</taxon>
        <taxon>Sphaeramia</taxon>
    </lineage>
</organism>
<evidence type="ECO:0000256" key="1">
    <source>
        <dbReference type="ARBA" id="ARBA00007398"/>
    </source>
</evidence>
<gene>
    <name evidence="4" type="primary">aste1b</name>
</gene>